<dbReference type="GO" id="GO:0005524">
    <property type="term" value="F:ATP binding"/>
    <property type="evidence" value="ECO:0007669"/>
    <property type="project" value="UniProtKB-KW"/>
</dbReference>
<name>A0A1W1CGL9_9ZZZZ</name>
<dbReference type="InterPro" id="IPR014729">
    <property type="entry name" value="Rossmann-like_a/b/a_fold"/>
</dbReference>
<organism evidence="5">
    <name type="scientific">hydrothermal vent metagenome</name>
    <dbReference type="NCBI Taxonomy" id="652676"/>
    <lineage>
        <taxon>unclassified sequences</taxon>
        <taxon>metagenomes</taxon>
        <taxon>ecological metagenomes</taxon>
    </lineage>
</organism>
<dbReference type="GO" id="GO:0004810">
    <property type="term" value="F:CCA tRNA nucleotidyltransferase activity"/>
    <property type="evidence" value="ECO:0007669"/>
    <property type="project" value="InterPro"/>
</dbReference>
<proteinExistence type="predicted"/>
<evidence type="ECO:0000259" key="4">
    <source>
        <dbReference type="Pfam" id="PF18297"/>
    </source>
</evidence>
<keyword evidence="2" id="KW-0067">ATP-binding</keyword>
<dbReference type="SUPFAM" id="SSF52402">
    <property type="entry name" value="Adenine nucleotide alpha hydrolases-like"/>
    <property type="match status" value="1"/>
</dbReference>
<dbReference type="EMBL" id="FPHG01000068">
    <property type="protein sequence ID" value="SFV64895.1"/>
    <property type="molecule type" value="Genomic_DNA"/>
</dbReference>
<protein>
    <submittedName>
        <fullName evidence="5">tRNA (5-methylaminomethyl-2-thiouridylate)-methyltransferase</fullName>
        <ecNumber evidence="5">2.1.1.61</ecNumber>
    </submittedName>
</protein>
<evidence type="ECO:0000313" key="5">
    <source>
        <dbReference type="EMBL" id="SFV64895.1"/>
    </source>
</evidence>
<accession>A0A1W1CGL9</accession>
<reference evidence="5" key="1">
    <citation type="submission" date="2016-10" db="EMBL/GenBank/DDBJ databases">
        <authorList>
            <person name="de Groot N.N."/>
        </authorList>
    </citation>
    <scope>NUCLEOTIDE SEQUENCE</scope>
</reference>
<dbReference type="InterPro" id="IPR059101">
    <property type="entry name" value="NFACT-R_2"/>
</dbReference>
<keyword evidence="5" id="KW-0489">Methyltransferase</keyword>
<evidence type="ECO:0000256" key="1">
    <source>
        <dbReference type="ARBA" id="ARBA00022741"/>
    </source>
</evidence>
<dbReference type="InterPro" id="IPR020536">
    <property type="entry name" value="ThiI_AANH"/>
</dbReference>
<feature type="domain" description="NFACT protein RNA binding" evidence="4">
    <location>
        <begin position="226"/>
        <end position="323"/>
    </location>
</feature>
<dbReference type="EC" id="2.1.1.61" evidence="5"/>
<keyword evidence="5" id="KW-0808">Transferase</keyword>
<evidence type="ECO:0000256" key="2">
    <source>
        <dbReference type="ARBA" id="ARBA00022840"/>
    </source>
</evidence>
<gene>
    <name evidence="5" type="ORF">MNB_SV-9-1701</name>
</gene>
<dbReference type="Gene3D" id="3.40.50.620">
    <property type="entry name" value="HUPs"/>
    <property type="match status" value="1"/>
</dbReference>
<dbReference type="Pfam" id="PF02568">
    <property type="entry name" value="ThiI"/>
    <property type="match status" value="1"/>
</dbReference>
<dbReference type="PANTHER" id="PTHR11933:SF6">
    <property type="entry name" value="THIL AANH DOMAIN-CONTAINING PROTEIN"/>
    <property type="match status" value="1"/>
</dbReference>
<keyword evidence="1" id="KW-0547">Nucleotide-binding</keyword>
<dbReference type="Pfam" id="PF18297">
    <property type="entry name" value="NFACT-R_2"/>
    <property type="match status" value="1"/>
</dbReference>
<feature type="domain" description="Thil AANH" evidence="3">
    <location>
        <begin position="2"/>
        <end position="144"/>
    </location>
</feature>
<evidence type="ECO:0000259" key="3">
    <source>
        <dbReference type="Pfam" id="PF02568"/>
    </source>
</evidence>
<sequence length="328" mass="37135">MKALALFSGGLDSMLAIKLIVDQGIEVVAIHIKTGFGGTKDISELMRERALLAGAELEIIDVREEYIQKILFDPVYGYGKNFNPCIDCHGYMFKVAKGLMKKFDASFLITGEVVGQRPMSQRVDAMKQVSKLAEDKENLILRPMSAKLMDETTPEINGWVDRNQLLDISGRSREEQMKLADKYQWEDYESPGGGCLLTEEHFSSRIREFVEHDDLTVDDIDLLKFGRHFRLPDGAKLVVGRDQEDNKGLESIESEKYITLKLPIGGPFSLLSKNASQKDKELASKIAITYTRSSPNEIYEITLNEDMIIKASPFTEKKEAQKYFFNVK</sequence>
<dbReference type="AlphaFoldDB" id="A0A1W1CGL9"/>
<dbReference type="GO" id="GO:0004808">
    <property type="term" value="F:tRNA (5-methylaminomethyl-2-thiouridylate)(34)-methyltransferase activity"/>
    <property type="evidence" value="ECO:0007669"/>
    <property type="project" value="UniProtKB-EC"/>
</dbReference>
<dbReference type="PANTHER" id="PTHR11933">
    <property type="entry name" value="TRNA 5-METHYLAMINOMETHYL-2-THIOURIDYLATE -METHYLTRANSFERASE"/>
    <property type="match status" value="1"/>
</dbReference>
<dbReference type="GO" id="GO:0032259">
    <property type="term" value="P:methylation"/>
    <property type="evidence" value="ECO:0007669"/>
    <property type="project" value="UniProtKB-KW"/>
</dbReference>